<evidence type="ECO:0000313" key="2">
    <source>
        <dbReference type="Proteomes" id="UP000016160"/>
    </source>
</evidence>
<dbReference type="PATRIC" id="fig|1347342.6.peg.2134"/>
<protein>
    <submittedName>
        <fullName evidence="1">Uncharacterized protein</fullName>
    </submittedName>
</protein>
<dbReference type="STRING" id="1347342.BN863_21270"/>
<dbReference type="HOGENOM" id="CLU_3043656_0_0_10"/>
<evidence type="ECO:0000313" key="1">
    <source>
        <dbReference type="EMBL" id="CDF79839.1"/>
    </source>
</evidence>
<gene>
    <name evidence="1" type="ORF">BN863_21270</name>
</gene>
<proteinExistence type="predicted"/>
<name>T2KPD2_FORAG</name>
<sequence>MISPAIHIVDWMVTATHPLLYAIEPQTTKVPAEKKLMNRDKPLIHQGNAPPAEK</sequence>
<dbReference type="Proteomes" id="UP000016160">
    <property type="component" value="Chromosome"/>
</dbReference>
<accession>T2KPD2</accession>
<dbReference type="AlphaFoldDB" id="T2KPD2"/>
<organism evidence="1 2">
    <name type="scientific">Formosa agariphila (strain DSM 15362 / KCTC 12365 / LMG 23005 / KMM 3901 / M-2Alg 35-1)</name>
    <dbReference type="NCBI Taxonomy" id="1347342"/>
    <lineage>
        <taxon>Bacteria</taxon>
        <taxon>Pseudomonadati</taxon>
        <taxon>Bacteroidota</taxon>
        <taxon>Flavobacteriia</taxon>
        <taxon>Flavobacteriales</taxon>
        <taxon>Flavobacteriaceae</taxon>
        <taxon>Formosa</taxon>
    </lineage>
</organism>
<reference evidence="1 2" key="1">
    <citation type="journal article" date="2013" name="Appl. Environ. Microbiol.">
        <title>The genome of the alga-associated marine flavobacterium Formosa agariphila KMM 3901T reveals a broad potential for degradation of algal polysaccharides.</title>
        <authorList>
            <person name="Mann A.J."/>
            <person name="Hahnke R.L."/>
            <person name="Huang S."/>
            <person name="Werner J."/>
            <person name="Xing P."/>
            <person name="Barbeyron T."/>
            <person name="Huettel B."/>
            <person name="Stueber K."/>
            <person name="Reinhardt R."/>
            <person name="Harder J."/>
            <person name="Gloeckner F.O."/>
            <person name="Amann R.I."/>
            <person name="Teeling H."/>
        </authorList>
    </citation>
    <scope>NUCLEOTIDE SEQUENCE [LARGE SCALE GENOMIC DNA]</scope>
    <source>
        <strain evidence="2">DSM 15362 / KCTC 12365 / LMG 23005 / KMM 3901</strain>
    </source>
</reference>
<dbReference type="EMBL" id="HG315671">
    <property type="protein sequence ID" value="CDF79839.1"/>
    <property type="molecule type" value="Genomic_DNA"/>
</dbReference>
<keyword evidence="2" id="KW-1185">Reference proteome</keyword>